<name>A0AAU7JJQ6_9HYPH</name>
<dbReference type="RefSeq" id="WP_406857064.1">
    <property type="nucleotide sequence ID" value="NZ_CP157484.1"/>
</dbReference>
<reference evidence="3" key="1">
    <citation type="submission" date="2024-05" db="EMBL/GenBank/DDBJ databases">
        <authorList>
            <person name="Kim S."/>
            <person name="Heo J."/>
            <person name="Choi H."/>
            <person name="Choi Y."/>
            <person name="Kwon S.-W."/>
            <person name="Kim Y."/>
        </authorList>
    </citation>
    <scope>NUCLEOTIDE SEQUENCE</scope>
    <source>
        <strain evidence="3">KACC 23698</strain>
    </source>
</reference>
<proteinExistence type="predicted"/>
<protein>
    <submittedName>
        <fullName evidence="3">Nitrous oxide reductase accessory protein NosL</fullName>
    </submittedName>
</protein>
<sequence>MRRAFAVIVLGLALAGCNSEKAAETPKPFALTEQAMGHYCGMNVLEHPGPKGQIILQSRIDPVWFSSARDTLAFTMLPEEPKDILAVYVSDMGKAPSWEKPGADNWVEARKAWFVVGGSARGGMGVPEAAPFSDRVAAERFAKEKGGLVVAFADVPRDQVLAAGLQAPPMAEDPSAPAAHGAYGGPP</sequence>
<keyword evidence="2" id="KW-0732">Signal</keyword>
<feature type="chain" id="PRO_5043470480" evidence="2">
    <location>
        <begin position="23"/>
        <end position="187"/>
    </location>
</feature>
<dbReference type="PROSITE" id="PS51257">
    <property type="entry name" value="PROKAR_LIPOPROTEIN"/>
    <property type="match status" value="1"/>
</dbReference>
<evidence type="ECO:0000313" key="3">
    <source>
        <dbReference type="EMBL" id="XBO40209.1"/>
    </source>
</evidence>
<accession>A0AAU7JJQ6</accession>
<feature type="region of interest" description="Disordered" evidence="1">
    <location>
        <begin position="165"/>
        <end position="187"/>
    </location>
</feature>
<evidence type="ECO:0000256" key="2">
    <source>
        <dbReference type="SAM" id="SignalP"/>
    </source>
</evidence>
<evidence type="ECO:0000256" key="1">
    <source>
        <dbReference type="SAM" id="MobiDB-lite"/>
    </source>
</evidence>
<dbReference type="AlphaFoldDB" id="A0AAU7JJQ6"/>
<organism evidence="3">
    <name type="scientific">Alsobacter sp. KACC 23698</name>
    <dbReference type="NCBI Taxonomy" id="3149229"/>
    <lineage>
        <taxon>Bacteria</taxon>
        <taxon>Pseudomonadati</taxon>
        <taxon>Pseudomonadota</taxon>
        <taxon>Alphaproteobacteria</taxon>
        <taxon>Hyphomicrobiales</taxon>
        <taxon>Alsobacteraceae</taxon>
        <taxon>Alsobacter</taxon>
    </lineage>
</organism>
<feature type="signal peptide" evidence="2">
    <location>
        <begin position="1"/>
        <end position="22"/>
    </location>
</feature>
<dbReference type="EMBL" id="CP157484">
    <property type="protein sequence ID" value="XBO40209.1"/>
    <property type="molecule type" value="Genomic_DNA"/>
</dbReference>
<dbReference type="SUPFAM" id="SSF160387">
    <property type="entry name" value="NosL/MerB-like"/>
    <property type="match status" value="1"/>
</dbReference>
<dbReference type="PANTHER" id="PTHR41247">
    <property type="entry name" value="HTH-TYPE TRANSCRIPTIONAL REPRESSOR YCNK"/>
    <property type="match status" value="1"/>
</dbReference>
<dbReference type="Gene3D" id="3.30.70.2050">
    <property type="match status" value="1"/>
</dbReference>
<dbReference type="Gene3D" id="3.30.70.2060">
    <property type="match status" value="1"/>
</dbReference>
<dbReference type="InterPro" id="IPR008719">
    <property type="entry name" value="N2O_reductase_NosL"/>
</dbReference>
<dbReference type="PANTHER" id="PTHR41247:SF1">
    <property type="entry name" value="HTH-TYPE TRANSCRIPTIONAL REPRESSOR YCNK"/>
    <property type="match status" value="1"/>
</dbReference>
<dbReference type="Pfam" id="PF05573">
    <property type="entry name" value="NosL"/>
    <property type="match status" value="1"/>
</dbReference>
<gene>
    <name evidence="3" type="ORF">ABEG18_05355</name>
</gene>